<organism evidence="5 6">
    <name type="scientific">Sphingomonas abietis</name>
    <dbReference type="NCBI Taxonomy" id="3012344"/>
    <lineage>
        <taxon>Bacteria</taxon>
        <taxon>Pseudomonadati</taxon>
        <taxon>Pseudomonadota</taxon>
        <taxon>Alphaproteobacteria</taxon>
        <taxon>Sphingomonadales</taxon>
        <taxon>Sphingomonadaceae</taxon>
        <taxon>Sphingomonas</taxon>
    </lineage>
</organism>
<evidence type="ECO:0000259" key="4">
    <source>
        <dbReference type="PROSITE" id="PS51186"/>
    </source>
</evidence>
<proteinExistence type="inferred from homology"/>
<comment type="similarity">
    <text evidence="3">Belongs to the acetyltransferase family. RimJ subfamily.</text>
</comment>
<name>A0ABY7NPY9_9SPHN</name>
<dbReference type="InterPro" id="IPR000182">
    <property type="entry name" value="GNAT_dom"/>
</dbReference>
<dbReference type="InterPro" id="IPR051531">
    <property type="entry name" value="N-acetyltransferase"/>
</dbReference>
<reference evidence="5 6" key="1">
    <citation type="submission" date="2022-12" db="EMBL/GenBank/DDBJ databases">
        <title>Sphingomonas abieness sp. nov., an endophytic bacterium isolated from Abies koreana.</title>
        <authorList>
            <person name="Jiang L."/>
            <person name="Lee J."/>
        </authorList>
    </citation>
    <scope>NUCLEOTIDE SEQUENCE [LARGE SCALE GENOMIC DNA]</scope>
    <source>
        <strain evidence="6">PAMB 00755</strain>
    </source>
</reference>
<dbReference type="Proteomes" id="UP001210865">
    <property type="component" value="Chromosome"/>
</dbReference>
<feature type="domain" description="N-acetyltransferase" evidence="4">
    <location>
        <begin position="8"/>
        <end position="172"/>
    </location>
</feature>
<protein>
    <submittedName>
        <fullName evidence="5">GNAT family N-acetyltransferase</fullName>
    </submittedName>
</protein>
<dbReference type="RefSeq" id="WP_270076652.1">
    <property type="nucleotide sequence ID" value="NZ_CP115174.1"/>
</dbReference>
<dbReference type="Pfam" id="PF13302">
    <property type="entry name" value="Acetyltransf_3"/>
    <property type="match status" value="1"/>
</dbReference>
<dbReference type="PANTHER" id="PTHR43792">
    <property type="entry name" value="GNAT FAMILY, PUTATIVE (AFU_ORTHOLOGUE AFUA_3G00765)-RELATED-RELATED"/>
    <property type="match status" value="1"/>
</dbReference>
<evidence type="ECO:0000256" key="2">
    <source>
        <dbReference type="ARBA" id="ARBA00023315"/>
    </source>
</evidence>
<keyword evidence="6" id="KW-1185">Reference proteome</keyword>
<gene>
    <name evidence="5" type="ORF">PBT88_17870</name>
</gene>
<evidence type="ECO:0000313" key="5">
    <source>
        <dbReference type="EMBL" id="WBO22004.1"/>
    </source>
</evidence>
<evidence type="ECO:0000313" key="6">
    <source>
        <dbReference type="Proteomes" id="UP001210865"/>
    </source>
</evidence>
<dbReference type="Gene3D" id="3.40.630.30">
    <property type="match status" value="1"/>
</dbReference>
<sequence>MFARTERLLLRPGWGEDAPALFTAIADEAIIDKLPGTSWPYKAEDAEAFLLRDRAPDDLPELLIYARTRGAPKLVGGIALRETEGEESAELDYWIARPCWGLGFATEAGQAVVGMARHGLRLKSLRSGHFPDNPASGRVLEKLGFVPTGETEKRWSSVRGEEVDCLMYEHAA</sequence>
<dbReference type="SUPFAM" id="SSF55729">
    <property type="entry name" value="Acyl-CoA N-acyltransferases (Nat)"/>
    <property type="match status" value="1"/>
</dbReference>
<dbReference type="InterPro" id="IPR016181">
    <property type="entry name" value="Acyl_CoA_acyltransferase"/>
</dbReference>
<dbReference type="EMBL" id="CP115174">
    <property type="protein sequence ID" value="WBO22004.1"/>
    <property type="molecule type" value="Genomic_DNA"/>
</dbReference>
<keyword evidence="1" id="KW-0808">Transferase</keyword>
<evidence type="ECO:0000256" key="3">
    <source>
        <dbReference type="ARBA" id="ARBA00038502"/>
    </source>
</evidence>
<dbReference type="PROSITE" id="PS51186">
    <property type="entry name" value="GNAT"/>
    <property type="match status" value="1"/>
</dbReference>
<dbReference type="PANTHER" id="PTHR43792:SF8">
    <property type="entry name" value="[RIBOSOMAL PROTEIN US5]-ALANINE N-ACETYLTRANSFERASE"/>
    <property type="match status" value="1"/>
</dbReference>
<keyword evidence="2" id="KW-0012">Acyltransferase</keyword>
<evidence type="ECO:0000256" key="1">
    <source>
        <dbReference type="ARBA" id="ARBA00022679"/>
    </source>
</evidence>
<accession>A0ABY7NPY9</accession>